<evidence type="ECO:0000256" key="1">
    <source>
        <dbReference type="SAM" id="SignalP"/>
    </source>
</evidence>
<dbReference type="InterPro" id="IPR009739">
    <property type="entry name" value="LprI-like_N"/>
</dbReference>
<dbReference type="RefSeq" id="WP_379679306.1">
    <property type="nucleotide sequence ID" value="NZ_JBHLWP010000011.1"/>
</dbReference>
<feature type="chain" id="PRO_5046397883" evidence="1">
    <location>
        <begin position="23"/>
        <end position="338"/>
    </location>
</feature>
<evidence type="ECO:0000313" key="3">
    <source>
        <dbReference type="EMBL" id="MFC0252533.1"/>
    </source>
</evidence>
<comment type="caution">
    <text evidence="3">The sequence shown here is derived from an EMBL/GenBank/DDBJ whole genome shotgun (WGS) entry which is preliminary data.</text>
</comment>
<dbReference type="Proteomes" id="UP001589773">
    <property type="component" value="Unassembled WGS sequence"/>
</dbReference>
<dbReference type="Gene3D" id="1.20.1270.180">
    <property type="match status" value="1"/>
</dbReference>
<proteinExistence type="predicted"/>
<evidence type="ECO:0000259" key="2">
    <source>
        <dbReference type="Pfam" id="PF07007"/>
    </source>
</evidence>
<accession>A0ABV6FG71</accession>
<gene>
    <name evidence="3" type="ORF">ACFFJK_11595</name>
</gene>
<feature type="signal peptide" evidence="1">
    <location>
        <begin position="1"/>
        <end position="22"/>
    </location>
</feature>
<dbReference type="EMBL" id="JBHLWP010000011">
    <property type="protein sequence ID" value="MFC0252533.1"/>
    <property type="molecule type" value="Genomic_DNA"/>
</dbReference>
<keyword evidence="1" id="KW-0732">Signal</keyword>
<dbReference type="Pfam" id="PF07007">
    <property type="entry name" value="LprI"/>
    <property type="match status" value="1"/>
</dbReference>
<reference evidence="3 4" key="1">
    <citation type="submission" date="2024-09" db="EMBL/GenBank/DDBJ databases">
        <authorList>
            <person name="Sun Q."/>
            <person name="Mori K."/>
        </authorList>
    </citation>
    <scope>NUCLEOTIDE SEQUENCE [LARGE SCALE GENOMIC DNA]</scope>
    <source>
        <strain evidence="3 4">CCM 7792</strain>
    </source>
</reference>
<sequence length="338" mass="37060">MRALLSFFAPFFFAVLCTGARAQVSGAAHERECARLAPLAYPAAHQPGPAQQAGLAQCSATDAYYGNGSPADYRRARHCAFLAKPDDQPFRMDRGILMMLYANGQGVARDYPLARKAACEAGGAPAEIEARLAHLGRMASGEAGARPKIDICDDITSGYMGGLCAAIASDLRARETGAMFARLTASWTAPEKAALARLERAAKSFIEERSGLEVDMTGTARTAFYIEERDSQWEAFRASLAAFEGGALPRHTAAEHALADARLNTVYRALMAMPEPVLHDGTIRNEGIRHVQRRWLAYRDAWVAFGRVKYPQVPALAWNTYFTLQRTRMLEELAAWRN</sequence>
<protein>
    <submittedName>
        <fullName evidence="3">Lysozyme inhibitor LprI family protein</fullName>
    </submittedName>
</protein>
<name>A0ABV6FG71_9BURK</name>
<feature type="domain" description="Lysozyme inhibitor LprI-like N-terminal" evidence="2">
    <location>
        <begin position="253"/>
        <end position="309"/>
    </location>
</feature>
<organism evidence="3 4">
    <name type="scientific">Massilia consociata</name>
    <dbReference type="NCBI Taxonomy" id="760117"/>
    <lineage>
        <taxon>Bacteria</taxon>
        <taxon>Pseudomonadati</taxon>
        <taxon>Pseudomonadota</taxon>
        <taxon>Betaproteobacteria</taxon>
        <taxon>Burkholderiales</taxon>
        <taxon>Oxalobacteraceae</taxon>
        <taxon>Telluria group</taxon>
        <taxon>Massilia</taxon>
    </lineage>
</organism>
<evidence type="ECO:0000313" key="4">
    <source>
        <dbReference type="Proteomes" id="UP001589773"/>
    </source>
</evidence>
<keyword evidence="4" id="KW-1185">Reference proteome</keyword>